<dbReference type="SUPFAM" id="SSF53448">
    <property type="entry name" value="Nucleotide-diphospho-sugar transferases"/>
    <property type="match status" value="1"/>
</dbReference>
<dbReference type="InterPro" id="IPR029044">
    <property type="entry name" value="Nucleotide-diphossugar_trans"/>
</dbReference>
<dbReference type="Gene3D" id="3.90.550.10">
    <property type="entry name" value="Spore Coat Polysaccharide Biosynthesis Protein SpsA, Chain A"/>
    <property type="match status" value="1"/>
</dbReference>
<feature type="transmembrane region" description="Helical" evidence="2">
    <location>
        <begin position="705"/>
        <end position="726"/>
    </location>
</feature>
<dbReference type="EMBL" id="SSSM01000004">
    <property type="protein sequence ID" value="THG30728.1"/>
    <property type="molecule type" value="Genomic_DNA"/>
</dbReference>
<feature type="region of interest" description="Disordered" evidence="1">
    <location>
        <begin position="1001"/>
        <end position="1026"/>
    </location>
</feature>
<proteinExistence type="predicted"/>
<feature type="transmembrane region" description="Helical" evidence="2">
    <location>
        <begin position="766"/>
        <end position="793"/>
    </location>
</feature>
<keyword evidence="2" id="KW-1133">Transmembrane helix</keyword>
<evidence type="ECO:0000256" key="2">
    <source>
        <dbReference type="SAM" id="Phobius"/>
    </source>
</evidence>
<evidence type="ECO:0000313" key="3">
    <source>
        <dbReference type="EMBL" id="THG30728.1"/>
    </source>
</evidence>
<sequence length="1059" mass="109693">MRPSGRQNWAVRGCPGCRPGALAGDAYRGMVRPKVTIIVVAHDGGEYLERTLEAVARQTFTVHETIVVDTGVKSRVTGSPSGSGPTQHIAAPSRLSFGGAAWHATRTIATPTGEHEWLWLLNADNAPADNALEMLVHAVEVSPSVVVAGPKLMQWADPGYIYSFGETMTPLGTSVEVAEPELDQSQYDRLSDVMGVSSSGMLVRHQVWEKLGGFDPGLPATDDGLDFCVRARLAGHRVTLVPGAKVLSAGRRAPGSKMLGPRASRGKRARVARSAQLHRRLVYSPAVATPLHWLSLLPLALVRAIGQLLRKRPGSVIGEFVAAIGAALAIPSVVRARSRLARARTVSWNATDSLRLPWAEVRRRRGLARDDAAIIKRAGRHELRFFTGGGAWTVVIAALVGLAVHIPLIGASSLTGGGILPLGSIGEVWGQVGYGWRSVDAGFVGVADPFSWILALLGTLTFWSPSLSIVLLFLAAFPIATAGAWLAAARLTPKPTLRVVAAVLWTLAPPFLISFDEGRIGAVLVHLLLPWLVFAALSARRSWSASATTALLAAAVAASAPSLLPALTALWLVSVLIFASAGKHGRGWHRLLPLPLPVAVLFLPLTAQQIVRGNPLGALADPGITLAPTPLASGFLPPQVSSALHLVIGVPGGSSTGWQGVLDTLGLGAIAPGLVVGVLLLPLLVVGIAAPFLRGTPKAIASLGMAGLGFVTAVAASRIAVASIGADAVTLWPGPGLSLYWMGMLAAAVLTLGANEAVAARALRGLLGTVAVIGVLVATVPMLGASAFGTALVGSGGRGLPALVRAEAVADPTLGTLTLAAQPGDGVEVGLERGLGGTLDQQSTLASTAGDNLSDDNELLSELGGNLSSTSGYDFTTAFGELRVGFVLLAPPTAATAAMHDRAAAALDGNSLLSPVTRTTEGSLWRFVGLDAGLPTAAPSGPGNLQTSTGVFILGAQALVLLLTLLLALPTSDLADRMRPEREARRGSGLRGVRAAKGTVQPVRPTGWDAPIRPITAPVPTSAPEPVRRTPAIVNAYDPVDTAEFQFTPTNLAKGRRGE</sequence>
<feature type="transmembrane region" description="Helical" evidence="2">
    <location>
        <begin position="738"/>
        <end position="754"/>
    </location>
</feature>
<dbReference type="Pfam" id="PF13641">
    <property type="entry name" value="Glyco_tranf_2_3"/>
    <property type="match status" value="1"/>
</dbReference>
<keyword evidence="2" id="KW-0812">Transmembrane</keyword>
<feature type="transmembrane region" description="Helical" evidence="2">
    <location>
        <begin position="385"/>
        <end position="406"/>
    </location>
</feature>
<evidence type="ECO:0000313" key="5">
    <source>
        <dbReference type="Proteomes" id="UP000309133"/>
    </source>
</evidence>
<comment type="caution">
    <text evidence="4">The sequence shown here is derived from an EMBL/GenBank/DDBJ whole genome shotgun (WGS) entry which is preliminary data.</text>
</comment>
<keyword evidence="4" id="KW-0808">Transferase</keyword>
<feature type="transmembrane region" description="Helical" evidence="2">
    <location>
        <begin position="314"/>
        <end position="334"/>
    </location>
</feature>
<dbReference type="Proteomes" id="UP000309133">
    <property type="component" value="Unassembled WGS sequence"/>
</dbReference>
<protein>
    <submittedName>
        <fullName evidence="4">Glycosyltransferase family 2 protein</fullName>
    </submittedName>
</protein>
<keyword evidence="5" id="KW-1185">Reference proteome</keyword>
<name>A0A4S4FQR4_9MICO</name>
<feature type="transmembrane region" description="Helical" evidence="2">
    <location>
        <begin position="441"/>
        <end position="463"/>
    </location>
</feature>
<feature type="transmembrane region" description="Helical" evidence="2">
    <location>
        <begin position="551"/>
        <end position="579"/>
    </location>
</feature>
<dbReference type="GO" id="GO:0016740">
    <property type="term" value="F:transferase activity"/>
    <property type="evidence" value="ECO:0007669"/>
    <property type="project" value="UniProtKB-KW"/>
</dbReference>
<feature type="transmembrane region" description="Helical" evidence="2">
    <location>
        <begin position="495"/>
        <end position="513"/>
    </location>
</feature>
<feature type="transmembrane region" description="Helical" evidence="2">
    <location>
        <begin position="949"/>
        <end position="969"/>
    </location>
</feature>
<dbReference type="EMBL" id="SSSM01000003">
    <property type="protein sequence ID" value="THG31965.1"/>
    <property type="molecule type" value="Genomic_DNA"/>
</dbReference>
<feature type="transmembrane region" description="Helical" evidence="2">
    <location>
        <begin position="520"/>
        <end position="539"/>
    </location>
</feature>
<gene>
    <name evidence="4" type="ORF">E6C64_07950</name>
    <name evidence="3" type="ORF">E6C64_08805</name>
</gene>
<reference evidence="4 5" key="1">
    <citation type="submission" date="2019-04" db="EMBL/GenBank/DDBJ databases">
        <authorList>
            <person name="Jiang L."/>
        </authorList>
    </citation>
    <scope>NUCLEOTIDE SEQUENCE [LARGE SCALE GENOMIC DNA]</scope>
    <source>
        <strain evidence="4 5">YIM 131853</strain>
    </source>
</reference>
<feature type="transmembrane region" description="Helical" evidence="2">
    <location>
        <begin position="470"/>
        <end position="489"/>
    </location>
</feature>
<evidence type="ECO:0000256" key="1">
    <source>
        <dbReference type="SAM" id="MobiDB-lite"/>
    </source>
</evidence>
<accession>A0A4S4FQR4</accession>
<dbReference type="PANTHER" id="PTHR43685">
    <property type="entry name" value="GLYCOSYLTRANSFERASE"/>
    <property type="match status" value="1"/>
</dbReference>
<evidence type="ECO:0000313" key="4">
    <source>
        <dbReference type="EMBL" id="THG31965.1"/>
    </source>
</evidence>
<feature type="transmembrane region" description="Helical" evidence="2">
    <location>
        <begin position="669"/>
        <end position="693"/>
    </location>
</feature>
<dbReference type="PANTHER" id="PTHR43685:SF3">
    <property type="entry name" value="SLR2126 PROTEIN"/>
    <property type="match status" value="1"/>
</dbReference>
<organism evidence="4 5">
    <name type="scientific">Naasia lichenicola</name>
    <dbReference type="NCBI Taxonomy" id="2565933"/>
    <lineage>
        <taxon>Bacteria</taxon>
        <taxon>Bacillati</taxon>
        <taxon>Actinomycetota</taxon>
        <taxon>Actinomycetes</taxon>
        <taxon>Micrococcales</taxon>
        <taxon>Microbacteriaceae</taxon>
        <taxon>Naasia</taxon>
    </lineage>
</organism>
<dbReference type="AlphaFoldDB" id="A0A4S4FQR4"/>
<dbReference type="InterPro" id="IPR050834">
    <property type="entry name" value="Glycosyltransf_2"/>
</dbReference>
<keyword evidence="2" id="KW-0472">Membrane</keyword>